<dbReference type="EMBL" id="PZQS01000002">
    <property type="protein sequence ID" value="PVD35849.1"/>
    <property type="molecule type" value="Genomic_DNA"/>
</dbReference>
<feature type="domain" description="PDEase" evidence="3">
    <location>
        <begin position="752"/>
        <end position="833"/>
    </location>
</feature>
<organism evidence="4 5">
    <name type="scientific">Pomacea canaliculata</name>
    <name type="common">Golden apple snail</name>
    <dbReference type="NCBI Taxonomy" id="400727"/>
    <lineage>
        <taxon>Eukaryota</taxon>
        <taxon>Metazoa</taxon>
        <taxon>Spiralia</taxon>
        <taxon>Lophotrochozoa</taxon>
        <taxon>Mollusca</taxon>
        <taxon>Gastropoda</taxon>
        <taxon>Caenogastropoda</taxon>
        <taxon>Architaenioglossa</taxon>
        <taxon>Ampullarioidea</taxon>
        <taxon>Ampullariidae</taxon>
        <taxon>Pomacea</taxon>
    </lineage>
</organism>
<dbReference type="InterPro" id="IPR029016">
    <property type="entry name" value="GAF-like_dom_sf"/>
</dbReference>
<dbReference type="SMART" id="SM00065">
    <property type="entry name" value="GAF"/>
    <property type="match status" value="2"/>
</dbReference>
<gene>
    <name evidence="4" type="ORF">C0Q70_02818</name>
</gene>
<dbReference type="Gene3D" id="1.10.1300.10">
    <property type="entry name" value="3'5'-cyclic nucleotide phosphodiesterase, catalytic domain"/>
    <property type="match status" value="1"/>
</dbReference>
<dbReference type="SUPFAM" id="SSF55781">
    <property type="entry name" value="GAF domain-like"/>
    <property type="match status" value="2"/>
</dbReference>
<protein>
    <recommendedName>
        <fullName evidence="3">PDEase domain-containing protein</fullName>
    </recommendedName>
</protein>
<evidence type="ECO:0000259" key="3">
    <source>
        <dbReference type="PROSITE" id="PS51845"/>
    </source>
</evidence>
<comment type="caution">
    <text evidence="4">The sequence shown here is derived from an EMBL/GenBank/DDBJ whole genome shotgun (WGS) entry which is preliminary data.</text>
</comment>
<dbReference type="PANTHER" id="PTHR11347">
    <property type="entry name" value="CYCLIC NUCLEOTIDE PHOSPHODIESTERASE"/>
    <property type="match status" value="1"/>
</dbReference>
<dbReference type="GO" id="GO:0046872">
    <property type="term" value="F:metal ion binding"/>
    <property type="evidence" value="ECO:0007669"/>
    <property type="project" value="UniProtKB-KW"/>
</dbReference>
<keyword evidence="2" id="KW-0378">Hydrolase</keyword>
<proteinExistence type="predicted"/>
<name>A0A2T7PQZ9_POMCA</name>
<dbReference type="PROSITE" id="PS51845">
    <property type="entry name" value="PDEASE_I_2"/>
    <property type="match status" value="1"/>
</dbReference>
<dbReference type="OrthoDB" id="295473at2759"/>
<evidence type="ECO:0000313" key="5">
    <source>
        <dbReference type="Proteomes" id="UP000245119"/>
    </source>
</evidence>
<dbReference type="SUPFAM" id="SSF109604">
    <property type="entry name" value="HD-domain/PDEase-like"/>
    <property type="match status" value="1"/>
</dbReference>
<evidence type="ECO:0000313" key="4">
    <source>
        <dbReference type="EMBL" id="PVD35849.1"/>
    </source>
</evidence>
<evidence type="ECO:0000256" key="1">
    <source>
        <dbReference type="ARBA" id="ARBA00022723"/>
    </source>
</evidence>
<dbReference type="Gene3D" id="3.30.450.40">
    <property type="match status" value="2"/>
</dbReference>
<dbReference type="Proteomes" id="UP000245119">
    <property type="component" value="Linkage Group LG2"/>
</dbReference>
<evidence type="ECO:0000256" key="2">
    <source>
        <dbReference type="ARBA" id="ARBA00022801"/>
    </source>
</evidence>
<dbReference type="GO" id="GO:0004114">
    <property type="term" value="F:3',5'-cyclic-nucleotide phosphodiesterase activity"/>
    <property type="evidence" value="ECO:0007669"/>
    <property type="project" value="InterPro"/>
</dbReference>
<dbReference type="AlphaFoldDB" id="A0A2T7PQZ9"/>
<dbReference type="InterPro" id="IPR003018">
    <property type="entry name" value="GAF"/>
</dbReference>
<keyword evidence="5" id="KW-1185">Reference proteome</keyword>
<keyword evidence="1" id="KW-0479">Metal-binding</keyword>
<sequence length="844" mass="94762">MAHTSASVEDWLDANPDVMADYFLRKADIGLVNRWLTQHGLNALPEMSPVIGKHVSLSADSSAPSSPVDTRFGESGFFESRHHRSNSKKYLRQDFARSKMKNMFRTYEPTPDSSAESRRSSLKEMRQFRSLPPTSVNMLSLLIQSKVRLPRYPSKDIDHKRELRYTNERAFFLEIVKDISNDLDLKSLSSKMVANMCCLTDADKASLFLVEGRHGGRPSLVSKIFDVHAGTSILPSTSGDTRIPWGQGIIGHVAQTGEMVSLRNAMEDPRYNDEIAQMTGYKVESLLCHPIRNAEDEIVGVAQLLNKTTGDGFFNQDDETLLATYLTFCGIAIYNAQLFDAYSKEYERNKALLEVVHDLFEEQTSVENAVLKIMQRAQTLLKVERCSVLLRDSTSEMCFNKIFDLSFPIKNGHSHNSADSCHDLKLGNKIAELVLITGETINITDASQDPRFDSELDRVSGMHTRSILCKPVRKRDAQIIGVAQVVNKVDGQPFDDYDDQLFEAFVIFCGLGINNCQLYEEVSLSAARQAVALEVLSYHTSAPSDEVSKIKSQRIPEAYEWRLPELNFNDFSLDRDQMMLAAARIFYDLGLIRKLRLDYEIQLRSVPTLRNQGNTGAPPLQPRHHDPQQRGELGAWAAMLADLPGALWETNGAGSFVCQYCCMVSSNSHELAERKKNGKAASCWASGSDTTKVLRYGGRRSEVVGRPRIEGDLPQHVDDSLRHRRHHQTLGRPATGVCGTQATFNIPALSAADLVVTEFFDQGDKEKNELKLQPQACMDREKQDEVASLQLAWIDGICLPLYKALSKMECSFRPMLEGVLNNRARWEHMDAERLSKHAILETGV</sequence>
<dbReference type="GO" id="GO:0007165">
    <property type="term" value="P:signal transduction"/>
    <property type="evidence" value="ECO:0007669"/>
    <property type="project" value="InterPro"/>
</dbReference>
<dbReference type="Pfam" id="PF00233">
    <property type="entry name" value="PDEase_I"/>
    <property type="match status" value="1"/>
</dbReference>
<reference evidence="4 5" key="1">
    <citation type="submission" date="2018-04" db="EMBL/GenBank/DDBJ databases">
        <title>The genome of golden apple snail Pomacea canaliculata provides insight into stress tolerance and invasive adaptation.</title>
        <authorList>
            <person name="Liu C."/>
            <person name="Liu B."/>
            <person name="Ren Y."/>
            <person name="Zhang Y."/>
            <person name="Wang H."/>
            <person name="Li S."/>
            <person name="Jiang F."/>
            <person name="Yin L."/>
            <person name="Zhang G."/>
            <person name="Qian W."/>
            <person name="Fan W."/>
        </authorList>
    </citation>
    <scope>NUCLEOTIDE SEQUENCE [LARGE SCALE GENOMIC DNA]</scope>
    <source>
        <strain evidence="4">SZHN2017</strain>
        <tissue evidence="4">Muscle</tissue>
    </source>
</reference>
<accession>A0A2T7PQZ9</accession>
<dbReference type="STRING" id="400727.A0A2T7PQZ9"/>
<dbReference type="InterPro" id="IPR036971">
    <property type="entry name" value="PDEase_catalytic_dom_sf"/>
</dbReference>
<dbReference type="InterPro" id="IPR002073">
    <property type="entry name" value="PDEase_catalytic_dom"/>
</dbReference>
<dbReference type="Pfam" id="PF01590">
    <property type="entry name" value="GAF"/>
    <property type="match status" value="2"/>
</dbReference>
<dbReference type="FunFam" id="3.30.450.40:FF:000015">
    <property type="entry name" value="Phosphodiesterase"/>
    <property type="match status" value="1"/>
</dbReference>